<name>A0A3Q2QKY9_FUNHE</name>
<evidence type="ECO:0000256" key="3">
    <source>
        <dbReference type="ARBA" id="ARBA00022692"/>
    </source>
</evidence>
<dbReference type="Pfam" id="PF03006">
    <property type="entry name" value="HlyIII"/>
    <property type="match status" value="1"/>
</dbReference>
<evidence type="ECO:0000256" key="1">
    <source>
        <dbReference type="ARBA" id="ARBA00004141"/>
    </source>
</evidence>
<keyword evidence="6" id="KW-0479">Metal-binding</keyword>
<accession>A0A3Q2QKY9</accession>
<feature type="transmembrane region" description="Helical" evidence="7">
    <location>
        <begin position="95"/>
        <end position="113"/>
    </location>
</feature>
<evidence type="ECO:0000256" key="2">
    <source>
        <dbReference type="ARBA" id="ARBA00007018"/>
    </source>
</evidence>
<feature type="binding site" evidence="6">
    <location>
        <position position="143"/>
    </location>
    <ligand>
        <name>Zn(2+)</name>
        <dbReference type="ChEBI" id="CHEBI:29105"/>
    </ligand>
</feature>
<dbReference type="PANTHER" id="PTHR20855">
    <property type="entry name" value="ADIPOR/PROGESTIN RECEPTOR-RELATED"/>
    <property type="match status" value="1"/>
</dbReference>
<keyword evidence="3 7" id="KW-0812">Transmembrane</keyword>
<feature type="transmembrane region" description="Helical" evidence="7">
    <location>
        <begin position="157"/>
        <end position="176"/>
    </location>
</feature>
<evidence type="ECO:0000313" key="9">
    <source>
        <dbReference type="Proteomes" id="UP000265000"/>
    </source>
</evidence>
<reference evidence="8" key="2">
    <citation type="submission" date="2025-09" db="UniProtKB">
        <authorList>
            <consortium name="Ensembl"/>
        </authorList>
    </citation>
    <scope>IDENTIFICATION</scope>
</reference>
<keyword evidence="6" id="KW-0862">Zinc</keyword>
<dbReference type="GeneTree" id="ENSGT00940000159860"/>
<evidence type="ECO:0000256" key="7">
    <source>
        <dbReference type="SAM" id="Phobius"/>
    </source>
</evidence>
<reference evidence="8" key="1">
    <citation type="submission" date="2025-08" db="UniProtKB">
        <authorList>
            <consortium name="Ensembl"/>
        </authorList>
    </citation>
    <scope>IDENTIFICATION</scope>
</reference>
<keyword evidence="4 7" id="KW-1133">Transmembrane helix</keyword>
<comment type="subcellular location">
    <subcellularLocation>
        <location evidence="1">Membrane</location>
        <topology evidence="1">Multi-pass membrane protein</topology>
    </subcellularLocation>
</comment>
<dbReference type="Ensembl" id="ENSFHET00000016872.1">
    <property type="protein sequence ID" value="ENSFHEP00000027809.1"/>
    <property type="gene ID" value="ENSFHEG00000011651.1"/>
</dbReference>
<dbReference type="GO" id="GO:0003707">
    <property type="term" value="F:nuclear steroid receptor activity"/>
    <property type="evidence" value="ECO:0007669"/>
    <property type="project" value="TreeGrafter"/>
</dbReference>
<sequence>MSLCWSSAYLSRCSPGRRCSTLAISVFICLAGPVHLSFAPPSLCAPLLLSLPPTVTHLDVPPLFRSRFVLGGYRQVGQPWQRYLLSLLQLHNDSLTVWSPLLAAAVVSLRFLMFGLSADVSSLPLVFYVFSALAYLGCSAAAHLLQPHSERAHYSLFFLNNVGGAIYLGTSGAFLLSGGRTHGIRCCWEALLSWTSCAASCYVKVHSGWTCTFHRKLYSLTTISVISPILHRLATHSWTSSPTPSLHLLQVALSLLSAFFFSCSSPERFSPGSFDFLGHSRQLFHVLLSLCTVVQQEALFRDFLWRRPALARLFGAERLLLACTSFLWLTSCCGVAALALRSRLQNRTSTAAEA</sequence>
<dbReference type="Proteomes" id="UP000265000">
    <property type="component" value="Unplaced"/>
</dbReference>
<proteinExistence type="inferred from homology"/>
<dbReference type="STRING" id="8078.ENSFHEP00000027809"/>
<organism evidence="8 9">
    <name type="scientific">Fundulus heteroclitus</name>
    <name type="common">Killifish</name>
    <name type="synonym">Mummichog</name>
    <dbReference type="NCBI Taxonomy" id="8078"/>
    <lineage>
        <taxon>Eukaryota</taxon>
        <taxon>Metazoa</taxon>
        <taxon>Chordata</taxon>
        <taxon>Craniata</taxon>
        <taxon>Vertebrata</taxon>
        <taxon>Euteleostomi</taxon>
        <taxon>Actinopterygii</taxon>
        <taxon>Neopterygii</taxon>
        <taxon>Teleostei</taxon>
        <taxon>Neoteleostei</taxon>
        <taxon>Acanthomorphata</taxon>
        <taxon>Ovalentaria</taxon>
        <taxon>Atherinomorphae</taxon>
        <taxon>Cyprinodontiformes</taxon>
        <taxon>Fundulidae</taxon>
        <taxon>Fundulus</taxon>
    </lineage>
</organism>
<dbReference type="GO" id="GO:0005886">
    <property type="term" value="C:plasma membrane"/>
    <property type="evidence" value="ECO:0007669"/>
    <property type="project" value="TreeGrafter"/>
</dbReference>
<comment type="similarity">
    <text evidence="2">Belongs to the ADIPOR family.</text>
</comment>
<evidence type="ECO:0000256" key="6">
    <source>
        <dbReference type="PIRSR" id="PIRSR604254-1"/>
    </source>
</evidence>
<evidence type="ECO:0000256" key="5">
    <source>
        <dbReference type="ARBA" id="ARBA00023136"/>
    </source>
</evidence>
<protein>
    <submittedName>
        <fullName evidence="8">Membrane progestin receptor beta-like</fullName>
    </submittedName>
</protein>
<dbReference type="GO" id="GO:0046872">
    <property type="term" value="F:metal ion binding"/>
    <property type="evidence" value="ECO:0007669"/>
    <property type="project" value="UniProtKB-KW"/>
</dbReference>
<dbReference type="PANTHER" id="PTHR20855:SF22">
    <property type="entry name" value="MEMBRANE PROGESTIN RECEPTOR BETA"/>
    <property type="match status" value="1"/>
</dbReference>
<feature type="binding site" evidence="6">
    <location>
        <position position="285"/>
    </location>
    <ligand>
        <name>Zn(2+)</name>
        <dbReference type="ChEBI" id="CHEBI:29105"/>
    </ligand>
</feature>
<keyword evidence="9" id="KW-1185">Reference proteome</keyword>
<feature type="transmembrane region" description="Helical" evidence="7">
    <location>
        <begin position="319"/>
        <end position="340"/>
    </location>
</feature>
<dbReference type="AlphaFoldDB" id="A0A3Q2QKY9"/>
<dbReference type="GO" id="GO:0005496">
    <property type="term" value="F:steroid binding"/>
    <property type="evidence" value="ECO:0007669"/>
    <property type="project" value="TreeGrafter"/>
</dbReference>
<evidence type="ECO:0000256" key="4">
    <source>
        <dbReference type="ARBA" id="ARBA00022989"/>
    </source>
</evidence>
<feature type="transmembrane region" description="Helical" evidence="7">
    <location>
        <begin position="125"/>
        <end position="145"/>
    </location>
</feature>
<keyword evidence="5 7" id="KW-0472">Membrane</keyword>
<dbReference type="InterPro" id="IPR004254">
    <property type="entry name" value="AdipoR/HlyIII-related"/>
</dbReference>
<evidence type="ECO:0000313" key="8">
    <source>
        <dbReference type="Ensembl" id="ENSFHEP00000027809.1"/>
    </source>
</evidence>